<dbReference type="AlphaFoldDB" id="A0A8H3WSH4"/>
<accession>A0A8H3WSH4</accession>
<evidence type="ECO:0000313" key="4">
    <source>
        <dbReference type="Proteomes" id="UP000434172"/>
    </source>
</evidence>
<evidence type="ECO:0000259" key="2">
    <source>
        <dbReference type="Pfam" id="PF07969"/>
    </source>
</evidence>
<dbReference type="Pfam" id="PF07969">
    <property type="entry name" value="Amidohydro_3"/>
    <property type="match status" value="1"/>
</dbReference>
<dbReference type="InterPro" id="IPR011059">
    <property type="entry name" value="Metal-dep_hydrolase_composite"/>
</dbReference>
<dbReference type="Gene3D" id="3.20.20.140">
    <property type="entry name" value="Metal-dependent hydrolases"/>
    <property type="match status" value="2"/>
</dbReference>
<feature type="domain" description="Amidohydrolase 3" evidence="2">
    <location>
        <begin position="84"/>
        <end position="578"/>
    </location>
</feature>
<keyword evidence="4" id="KW-1185">Reference proteome</keyword>
<dbReference type="GO" id="GO:0016810">
    <property type="term" value="F:hydrolase activity, acting on carbon-nitrogen (but not peptide) bonds"/>
    <property type="evidence" value="ECO:0007669"/>
    <property type="project" value="InterPro"/>
</dbReference>
<dbReference type="SUPFAM" id="SSF51338">
    <property type="entry name" value="Composite domain of metallo-dependent hydrolases"/>
    <property type="match status" value="1"/>
</dbReference>
<dbReference type="Gene3D" id="2.30.40.10">
    <property type="entry name" value="Urease, subunit C, domain 1"/>
    <property type="match status" value="2"/>
</dbReference>
<dbReference type="PANTHER" id="PTHR22642:SF2">
    <property type="entry name" value="PROTEIN LONG AFTER FAR-RED 3"/>
    <property type="match status" value="1"/>
</dbReference>
<feature type="signal peptide" evidence="1">
    <location>
        <begin position="1"/>
        <end position="16"/>
    </location>
</feature>
<dbReference type="PANTHER" id="PTHR22642">
    <property type="entry name" value="IMIDAZOLONEPROPIONASE"/>
    <property type="match status" value="1"/>
</dbReference>
<evidence type="ECO:0000313" key="3">
    <source>
        <dbReference type="EMBL" id="KAF0329838.1"/>
    </source>
</evidence>
<dbReference type="InterPro" id="IPR013108">
    <property type="entry name" value="Amidohydro_3"/>
</dbReference>
<reference evidence="3 4" key="1">
    <citation type="submission" date="2019-12" db="EMBL/GenBank/DDBJ databases">
        <title>A genome sequence resource for the geographically widespread anthracnose pathogen Colletotrichum asianum.</title>
        <authorList>
            <person name="Meng Y."/>
        </authorList>
    </citation>
    <scope>NUCLEOTIDE SEQUENCE [LARGE SCALE GENOMIC DNA]</scope>
    <source>
        <strain evidence="3 4">ICMP 18580</strain>
    </source>
</reference>
<keyword evidence="1" id="KW-0732">Signal</keyword>
<dbReference type="InterPro" id="IPR032466">
    <property type="entry name" value="Metal_Hydrolase"/>
</dbReference>
<dbReference type="Gene3D" id="3.10.310.70">
    <property type="match status" value="1"/>
</dbReference>
<organism evidence="3 4">
    <name type="scientific">Colletotrichum asianum</name>
    <dbReference type="NCBI Taxonomy" id="702518"/>
    <lineage>
        <taxon>Eukaryota</taxon>
        <taxon>Fungi</taxon>
        <taxon>Dikarya</taxon>
        <taxon>Ascomycota</taxon>
        <taxon>Pezizomycotina</taxon>
        <taxon>Sordariomycetes</taxon>
        <taxon>Hypocreomycetidae</taxon>
        <taxon>Glomerellales</taxon>
        <taxon>Glomerellaceae</taxon>
        <taxon>Colletotrichum</taxon>
        <taxon>Colletotrichum gloeosporioides species complex</taxon>
    </lineage>
</organism>
<dbReference type="Proteomes" id="UP000434172">
    <property type="component" value="Unassembled WGS sequence"/>
</dbReference>
<gene>
    <name evidence="3" type="ORF">GQ607_003011</name>
</gene>
<dbReference type="EMBL" id="WOWK01000010">
    <property type="protein sequence ID" value="KAF0329838.1"/>
    <property type="molecule type" value="Genomic_DNA"/>
</dbReference>
<protein>
    <submittedName>
        <fullName evidence="3">Amidohydrolase 3</fullName>
    </submittedName>
</protein>
<proteinExistence type="predicted"/>
<dbReference type="OrthoDB" id="194468at2759"/>
<comment type="caution">
    <text evidence="3">The sequence shown here is derived from an EMBL/GenBank/DDBJ whole genome shotgun (WGS) entry which is preliminary data.</text>
</comment>
<feature type="chain" id="PRO_5034782390" evidence="1">
    <location>
        <begin position="17"/>
        <end position="641"/>
    </location>
</feature>
<keyword evidence="3" id="KW-0378">Hydrolase</keyword>
<dbReference type="SUPFAM" id="SSF51556">
    <property type="entry name" value="Metallo-dependent hydrolases"/>
    <property type="match status" value="1"/>
</dbReference>
<name>A0A8H3WSH4_9PEZI</name>
<evidence type="ECO:0000256" key="1">
    <source>
        <dbReference type="SAM" id="SignalP"/>
    </source>
</evidence>
<sequence length="641" mass="69998">MRLILPLLSGAALVASSKTPSSVAQHRTRQQALPHVADFFFQNGSIYTLDSSSTKASALAIKNGTIIYVGDDLQARHLIGNGTKVLDLEGRMAMPGLVDVHMHVLQAGQNLLKCDFNYQRLSRQQVLDHLQECIDTDDTAEDTWLDAVNLNYIAMVLSGESLTKADLDTLNTTRPMSLRSNDYHTFVLDSHALELSNITDSTTNPPGGVIEHLPGTQEPSGVLLNGANILIAGPPAFTDEENAEAGRAALQILRQNGITTWQDALATNEHWGPWNILKESSELSSRGYFDYRIQPPPTLEAVDAVVAETIALLASRNDNSTVSAQPTLKWQAIKALLDGIMPFSARTAANTDPYWLPVRNGTNATQEWAPDPSAIAPLYWDPDILAKTLEGLWLGGVDAQLHVDGDRAVHDWPRFAELGVDVVFQYQFSQLAPMWIPDTFNSIGQYRMGNLDAYAQIEEAGRPTVHGSDWPVDPLDVWLALKAGVTRRGDPLNPNSAASFDELYDGPFPGRGISRESVLKGATINGAKFLRADEKIGSLEVGKLADIIVTEKNFFELPDEELGRNKVLLTMLGGEVVYLEDGAQSTFGRDIAPKFPNNNAVAAKMARKVIGGLHGEHLDTQGRAEVVRMRKRQGCGHGHAH</sequence>